<dbReference type="GO" id="GO:0009289">
    <property type="term" value="C:pilus"/>
    <property type="evidence" value="ECO:0007669"/>
    <property type="project" value="UniProtKB-SubCell"/>
</dbReference>
<dbReference type="PROSITE" id="PS50234">
    <property type="entry name" value="VWFA"/>
    <property type="match status" value="1"/>
</dbReference>
<protein>
    <recommendedName>
        <fullName evidence="9">VWFA domain-containing protein</fullName>
    </recommendedName>
</protein>
<sequence length="1009" mass="107410">MQTAIWKKLPRTVLCMLWGLVAGSASAQYSSDIDIYSAAGGSGVANVLFIIDNSANWNANNGQGPCYYEGTQGPTTNGKKFSVEQCALYQVIKGLSVGAGDVPLFNIAFMVFNETNVGTGARVIQAFTPVNAAGKTTLLNTVKNLTQNQSPSPSSYGLAMHEAYLYYAEKAPYGGQRAGTLPYDPNAFEGGKYKLNATAANCPKNYVILIANGPPQGDFVKDSVVQGLLDSMGGSTAQITYSSGTVDTKDANNWTDEYARFLRGVNAKSTAQLVNVTTHAIAVTGASSDKATYPAIYKGVASQGGGDFYEARTVSELTLALGDIFNRMQAVDSVFSAASLPVSVNAQGTYLNQIFMGMFRPDGNGAPRWRGNLKQYQFGYDVVTDGLFLAGANGRSAVSSTTGFIEPGAVSFWTQPSSFWANDPMGTPKSTSDSPDGEVVEKGGAAQMLRGVYATSQDARKVLTCVGCAKDTNLATNAATQFSVANSSNLSAVAADTTERNQLIAWVRGTDNRSPSDEKGPGGTTTIRSSVHGDVLHSRPAVINYGTDKAPNIVVFYGSNDGMLHAINGNVPADSADAGKELWGFIPQEFFPKFKRLRDQSPDIRLSTTTLASATPRDYFVDGPISIYQHVNQAGTTTKALLYMGMRRGGRMVYALDVTDPSNPKFLWKKTSADTGFSQLGQTWSEPRLARIRDTAVTSKLVLIMGAGYDATAEDVTPPGTTTMGNAVLVLDAETGALLKSFATVRSVPADVSLLDSDGDGYTDRAYAVDTGGNLYRIDFETMDTVGADVWKSFRLAALSSDSAVRKFFYAPSLVMTRDFTAIQVGSGDREKPLATQSSDAFFTVFDDHLAKGWTPPADFTPVAFSGLGRVGGENQNMQVGCYIAMANGEKVVNASTTFRGVTYFGTNRPVASNLSCTANLGEAKSYAAPLFCRAPSSQILNGGGLPPSPVSGFVSISYTDSNGHTVTKKKEFLIGAPNAKGSGIETSNTPSTINVPRKRRYWFEESAR</sequence>
<keyword evidence="3" id="KW-1029">Fimbrium biogenesis</keyword>
<name>A0A014P250_9BURK</name>
<accession>A0A014P250</accession>
<evidence type="ECO:0000256" key="5">
    <source>
        <dbReference type="ARBA" id="ARBA00022837"/>
    </source>
</evidence>
<evidence type="ECO:0000256" key="8">
    <source>
        <dbReference type="SAM" id="SignalP"/>
    </source>
</evidence>
<dbReference type="GO" id="GO:0046872">
    <property type="term" value="F:metal ion binding"/>
    <property type="evidence" value="ECO:0007669"/>
    <property type="project" value="UniProtKB-KW"/>
</dbReference>
<gene>
    <name evidence="10" type="ORF">AX13_18135</name>
</gene>
<evidence type="ECO:0000256" key="4">
    <source>
        <dbReference type="ARBA" id="ARBA00022723"/>
    </source>
</evidence>
<dbReference type="AlphaFoldDB" id="A0A014P250"/>
<dbReference type="SUPFAM" id="SSF50998">
    <property type="entry name" value="Quinoprotein alcohol dehydrogenase-like"/>
    <property type="match status" value="1"/>
</dbReference>
<dbReference type="Gene3D" id="3.40.50.410">
    <property type="entry name" value="von Willebrand factor, type A domain"/>
    <property type="match status" value="1"/>
</dbReference>
<evidence type="ECO:0000256" key="7">
    <source>
        <dbReference type="SAM" id="MobiDB-lite"/>
    </source>
</evidence>
<evidence type="ECO:0000313" key="10">
    <source>
        <dbReference type="EMBL" id="EXU80210.1"/>
    </source>
</evidence>
<evidence type="ECO:0000256" key="2">
    <source>
        <dbReference type="ARBA" id="ARBA00008387"/>
    </source>
</evidence>
<comment type="similarity">
    <text evidence="2">Belongs to the PilY1 family.</text>
</comment>
<evidence type="ECO:0000259" key="9">
    <source>
        <dbReference type="PROSITE" id="PS50234"/>
    </source>
</evidence>
<feature type="region of interest" description="Disordered" evidence="7">
    <location>
        <begin position="510"/>
        <end position="529"/>
    </location>
</feature>
<keyword evidence="8" id="KW-0732">Signal</keyword>
<feature type="chain" id="PRO_5001472859" description="VWFA domain-containing protein" evidence="8">
    <location>
        <begin position="28"/>
        <end position="1009"/>
    </location>
</feature>
<reference evidence="10 11" key="1">
    <citation type="submission" date="2014-01" db="EMBL/GenBank/DDBJ databases">
        <title>Interspecies Systems Biology Uncovers Metabolites Affecting C. elegans Gene Expression and Life History Traits.</title>
        <authorList>
            <person name="Watson E."/>
            <person name="Macneil L.T."/>
            <person name="Ritter A.D."/>
            <person name="Yilmaz L.S."/>
            <person name="Rosebrock A.P."/>
            <person name="Caudy A.A."/>
            <person name="Walhout A.J."/>
        </authorList>
    </citation>
    <scope>NUCLEOTIDE SEQUENCE [LARGE SCALE GENOMIC DNA]</scope>
    <source>
        <strain evidence="10 11">DA1877</strain>
    </source>
</reference>
<feature type="compositionally biased region" description="Basic and acidic residues" evidence="7">
    <location>
        <begin position="510"/>
        <end position="520"/>
    </location>
</feature>
<comment type="subcellular location">
    <subcellularLocation>
        <location evidence="1">Fimbrium</location>
    </subcellularLocation>
</comment>
<proteinExistence type="inferred from homology"/>
<keyword evidence="6" id="KW-0281">Fimbrium</keyword>
<keyword evidence="11" id="KW-1185">Reference proteome</keyword>
<dbReference type="InterPro" id="IPR002035">
    <property type="entry name" value="VWF_A"/>
</dbReference>
<dbReference type="Pfam" id="PF05567">
    <property type="entry name" value="T4P_PilY1"/>
    <property type="match status" value="1"/>
</dbReference>
<comment type="caution">
    <text evidence="10">The sequence shown here is derived from an EMBL/GenBank/DDBJ whole genome shotgun (WGS) entry which is preliminary data.</text>
</comment>
<evidence type="ECO:0000256" key="6">
    <source>
        <dbReference type="ARBA" id="ARBA00023263"/>
    </source>
</evidence>
<organism evidence="10 11">
    <name type="scientific">Comamonas aquatica DA1877</name>
    <dbReference type="NCBI Taxonomy" id="1457173"/>
    <lineage>
        <taxon>Bacteria</taxon>
        <taxon>Pseudomonadati</taxon>
        <taxon>Pseudomonadota</taxon>
        <taxon>Betaproteobacteria</taxon>
        <taxon>Burkholderiales</taxon>
        <taxon>Comamonadaceae</taxon>
        <taxon>Comamonas</taxon>
    </lineage>
</organism>
<evidence type="ECO:0000313" key="11">
    <source>
        <dbReference type="Proteomes" id="UP000020766"/>
    </source>
</evidence>
<evidence type="ECO:0000256" key="3">
    <source>
        <dbReference type="ARBA" id="ARBA00022558"/>
    </source>
</evidence>
<evidence type="ECO:0000256" key="1">
    <source>
        <dbReference type="ARBA" id="ARBA00004561"/>
    </source>
</evidence>
<dbReference type="RefSeq" id="WP_043383140.1">
    <property type="nucleotide sequence ID" value="NZ_JBOK01000009.1"/>
</dbReference>
<dbReference type="EMBL" id="JBOK01000009">
    <property type="protein sequence ID" value="EXU80210.1"/>
    <property type="molecule type" value="Genomic_DNA"/>
</dbReference>
<dbReference type="Proteomes" id="UP000020766">
    <property type="component" value="Unassembled WGS sequence"/>
</dbReference>
<keyword evidence="4" id="KW-0479">Metal-binding</keyword>
<feature type="domain" description="VWFA" evidence="9">
    <location>
        <begin position="46"/>
        <end position="328"/>
    </location>
</feature>
<dbReference type="InterPro" id="IPR011047">
    <property type="entry name" value="Quinoprotein_ADH-like_sf"/>
</dbReference>
<dbReference type="InterPro" id="IPR036465">
    <property type="entry name" value="vWFA_dom_sf"/>
</dbReference>
<dbReference type="PATRIC" id="fig|1457173.3.peg.1872"/>
<feature type="signal peptide" evidence="8">
    <location>
        <begin position="1"/>
        <end position="27"/>
    </location>
</feature>
<keyword evidence="5" id="KW-0106">Calcium</keyword>
<dbReference type="InterPro" id="IPR008707">
    <property type="entry name" value="B-propeller_PilY1"/>
</dbReference>